<protein>
    <submittedName>
        <fullName evidence="1">Uncharacterized protein</fullName>
    </submittedName>
</protein>
<dbReference type="EMBL" id="CP002273">
    <property type="protein sequence ID" value="ADO36869.1"/>
    <property type="molecule type" value="Genomic_DNA"/>
</dbReference>
<evidence type="ECO:0000313" key="1">
    <source>
        <dbReference type="EMBL" id="ADO36869.1"/>
    </source>
</evidence>
<dbReference type="AlphaFoldDB" id="E3GMC9"/>
<dbReference type="HOGENOM" id="CLU_3216397_0_0_9"/>
<proteinExistence type="predicted"/>
<reference evidence="1 2" key="2">
    <citation type="journal article" date="2011" name="J. Bacteriol.">
        <title>Complete genome sequence of a carbon monoxide-utilizing acetogen, Eubacterium limosum KIST612.</title>
        <authorList>
            <person name="Roh H."/>
            <person name="Ko H.J."/>
            <person name="Kim D."/>
            <person name="Choi D.G."/>
            <person name="Park S."/>
            <person name="Kim S."/>
            <person name="Chang I.S."/>
            <person name="Choi I.G."/>
        </authorList>
    </citation>
    <scope>NUCLEOTIDE SEQUENCE [LARGE SCALE GENOMIC DNA]</scope>
    <source>
        <strain evidence="1 2">KIST612</strain>
    </source>
</reference>
<accession>E3GMC9</accession>
<name>E3GMC9_9FIRM</name>
<dbReference type="KEGG" id="elm:ELI_1886"/>
<dbReference type="Proteomes" id="UP000006873">
    <property type="component" value="Chromosome"/>
</dbReference>
<sequence>MPIFKLNNDNRRLIMLQTAITDSSGSCFLLIKKKRERGEDPCAT</sequence>
<gene>
    <name evidence="1" type="ordered locus">ELI_1886</name>
</gene>
<organism evidence="1 2">
    <name type="scientific">Eubacterium callanderi</name>
    <dbReference type="NCBI Taxonomy" id="53442"/>
    <lineage>
        <taxon>Bacteria</taxon>
        <taxon>Bacillati</taxon>
        <taxon>Bacillota</taxon>
        <taxon>Clostridia</taxon>
        <taxon>Eubacteriales</taxon>
        <taxon>Eubacteriaceae</taxon>
        <taxon>Eubacterium</taxon>
    </lineage>
</organism>
<keyword evidence="2" id="KW-1185">Reference proteome</keyword>
<evidence type="ECO:0000313" key="2">
    <source>
        <dbReference type="Proteomes" id="UP000006873"/>
    </source>
</evidence>
<reference key="1">
    <citation type="submission" date="2010-09" db="EMBL/GenBank/DDBJ databases">
        <authorList>
            <person name="Roh H."/>
            <person name="Ko H.-J."/>
            <person name="Kim D."/>
            <person name="Choi D.G."/>
            <person name="Park S."/>
            <person name="Kim S."/>
            <person name="Kim K.H."/>
            <person name="Chang I.S."/>
            <person name="Choi I.-G."/>
        </authorList>
    </citation>
    <scope>NUCLEOTIDE SEQUENCE</scope>
    <source>
        <strain>KIST612</strain>
    </source>
</reference>